<proteinExistence type="predicted"/>
<keyword evidence="5" id="KW-1185">Reference proteome</keyword>
<feature type="domain" description="Carrier" evidence="3">
    <location>
        <begin position="365"/>
        <end position="442"/>
    </location>
</feature>
<organism evidence="4 5">
    <name type="scientific">Xylaria hypoxylon</name>
    <dbReference type="NCBI Taxonomy" id="37992"/>
    <lineage>
        <taxon>Eukaryota</taxon>
        <taxon>Fungi</taxon>
        <taxon>Dikarya</taxon>
        <taxon>Ascomycota</taxon>
        <taxon>Pezizomycotina</taxon>
        <taxon>Sordariomycetes</taxon>
        <taxon>Xylariomycetidae</taxon>
        <taxon>Xylariales</taxon>
        <taxon>Xylariaceae</taxon>
        <taxon>Xylaria</taxon>
    </lineage>
</organism>
<dbReference type="SUPFAM" id="SSF53474">
    <property type="entry name" value="alpha/beta-Hydrolases"/>
    <property type="match status" value="1"/>
</dbReference>
<dbReference type="InterPro" id="IPR036291">
    <property type="entry name" value="NAD(P)-bd_dom_sf"/>
</dbReference>
<evidence type="ECO:0000256" key="1">
    <source>
        <dbReference type="ARBA" id="ARBA00022450"/>
    </source>
</evidence>
<dbReference type="InterPro" id="IPR042099">
    <property type="entry name" value="ANL_N_sf"/>
</dbReference>
<accession>A0A4Z0YGV2</accession>
<dbReference type="GO" id="GO:0031177">
    <property type="term" value="F:phosphopantetheine binding"/>
    <property type="evidence" value="ECO:0007669"/>
    <property type="project" value="InterPro"/>
</dbReference>
<dbReference type="Gene3D" id="3.30.300.30">
    <property type="match status" value="1"/>
</dbReference>
<dbReference type="SUPFAM" id="SSF47336">
    <property type="entry name" value="ACP-like"/>
    <property type="match status" value="1"/>
</dbReference>
<dbReference type="Gene3D" id="3.40.50.1820">
    <property type="entry name" value="alpha/beta hydrolase"/>
    <property type="match status" value="1"/>
</dbReference>
<dbReference type="SUPFAM" id="SSF51735">
    <property type="entry name" value="NAD(P)-binding Rossmann-fold domains"/>
    <property type="match status" value="1"/>
</dbReference>
<sequence length="1188" mass="131128">VEFAPPGWGFEEAKETVLQQSSCAFDMALCQTMVCLGYAGTLVILDDTKRRDPDAICQSIISKDVTFTLATPSEYLLWIQHGRDQLIRSHWKGAMCGGEPMTETLCREFTSLRKPELRLINCYGPAETTFGCAANEVSYMHAASVDSGLQPLPNYTIHIVDDNNHTLPVGVPGRIAIGGAGVMTGYLNKDALTAASLSHDHYSSPILKSQGWTSVYLSEDCGRFNTAGRLMIEGRIQGSTQVKIRGIRIELEDIENSIIRYMSPHVRQAVVSHRKGKDGSNADFLVALIVLSDTNPPGDPASFIRHLPLRLPLPQYIRPSLALAIQSLPYTVSGKLDRKAIDALPLPDTQSGDVISEEPLQHNSSDTENILRQLWKDVLPSEVTSRLGIKNHTDFFQVGGSSVALVNLQRRIKDQLGTVLPIRTLFSHTTLGQMAVVIENETEQKDISHPSTIIDFSGETEIPSYISDIIAADEQGAAPRARLQTVALTGATGFLGKEVLRQLVNEAGVRKIHCVAVRSALDQLPDLFDNPKVFVHSGNLRYPRLGLPQPVASEIFADVDVFIHAAAEVSFMKSYHSLKLTNVASTAEAVAMCLPRRIPVHFVSSATISRLSGKNPACPDSARKYLPPDSNMDGYTATKLVAEVFLERVSRQAGLPVMIHRPSSITGEDAPALDLMGNLMKYAQKTSAVPLLDGWSAYLDSISVEAAANELIDHMTSMQGAWSVGSKFQCVHEVGEVETNVHDLQVVLGQRWGQKLEVRPVEEWVNGALQAGMDDLLGAYLLGTLTATPKMAELIVSLYEQEPIGMWWARPTCSKYAHLAAYYEMGGNPDTERLLTEPLEHWCWMILSANFAMSHYGLFMVHDSNSAKVDIVLVHGPRGSVPKSWTKDGVLWPKDLLPKDIPESRVFLFGYDSRITHPDQSSVTKSKIHSDANDLCAKLSGQRWTTRTEDRPIIFIAHSLGGLVAGQVLVHGEQRDESSSVKSITRNLRGMVFLSSSYARPAEIAQNILTLVGFNTQEHTLKLLGVDSERLDELTGAFPEVLNKRRTSKEAHDRIEAFFCYETLQTKSVLDYSAQVPHPFLYTVKLAHPLTSHIAKIIKPESAQLPGCGDVAPIRADHINICKFATDKDEGHDIIVARFRKMMLPPEFEAPKASKLLVTVMYLRFIFDSHHDLPTIMYLPIDFVSLLS</sequence>
<keyword evidence="1" id="KW-0596">Phosphopantetheine</keyword>
<dbReference type="Gene3D" id="3.40.50.12780">
    <property type="entry name" value="N-terminal domain of ligase-like"/>
    <property type="match status" value="1"/>
</dbReference>
<dbReference type="PANTHER" id="PTHR44845">
    <property type="entry name" value="CARRIER DOMAIN-CONTAINING PROTEIN"/>
    <property type="match status" value="1"/>
</dbReference>
<dbReference type="EMBL" id="SKBN01000386">
    <property type="protein sequence ID" value="TGJ78475.1"/>
    <property type="molecule type" value="Genomic_DNA"/>
</dbReference>
<keyword evidence="2" id="KW-0597">Phosphoprotein</keyword>
<dbReference type="PANTHER" id="PTHR44845:SF6">
    <property type="entry name" value="BETA-ALANINE-ACTIVATING ENZYME"/>
    <property type="match status" value="1"/>
</dbReference>
<dbReference type="SMART" id="SM00823">
    <property type="entry name" value="PKS_PP"/>
    <property type="match status" value="1"/>
</dbReference>
<evidence type="ECO:0000313" key="5">
    <source>
        <dbReference type="Proteomes" id="UP000297716"/>
    </source>
</evidence>
<comment type="caution">
    <text evidence="4">The sequence shown here is derived from an EMBL/GenBank/DDBJ whole genome shotgun (WGS) entry which is preliminary data.</text>
</comment>
<gene>
    <name evidence="4" type="ORF">E0Z10_g10285</name>
</gene>
<dbReference type="InterPro" id="IPR000873">
    <property type="entry name" value="AMP-dep_synth/lig_dom"/>
</dbReference>
<dbReference type="InterPro" id="IPR009081">
    <property type="entry name" value="PP-bd_ACP"/>
</dbReference>
<dbReference type="AlphaFoldDB" id="A0A4Z0YGV2"/>
<feature type="non-terminal residue" evidence="4">
    <location>
        <position position="1"/>
    </location>
</feature>
<protein>
    <recommendedName>
        <fullName evidence="3">Carrier domain-containing protein</fullName>
    </recommendedName>
</protein>
<dbReference type="Pfam" id="PF07993">
    <property type="entry name" value="NAD_binding_4"/>
    <property type="match status" value="1"/>
</dbReference>
<dbReference type="Gene3D" id="3.40.50.720">
    <property type="entry name" value="NAD(P)-binding Rossmann-like Domain"/>
    <property type="match status" value="1"/>
</dbReference>
<dbReference type="Proteomes" id="UP000297716">
    <property type="component" value="Unassembled WGS sequence"/>
</dbReference>
<evidence type="ECO:0000259" key="3">
    <source>
        <dbReference type="PROSITE" id="PS50075"/>
    </source>
</evidence>
<dbReference type="Pfam" id="PF00501">
    <property type="entry name" value="AMP-binding"/>
    <property type="match status" value="1"/>
</dbReference>
<dbReference type="Pfam" id="PF00550">
    <property type="entry name" value="PP-binding"/>
    <property type="match status" value="1"/>
</dbReference>
<dbReference type="SUPFAM" id="SSF56801">
    <property type="entry name" value="Acetyl-CoA synthetase-like"/>
    <property type="match status" value="1"/>
</dbReference>
<dbReference type="InterPro" id="IPR045851">
    <property type="entry name" value="AMP-bd_C_sf"/>
</dbReference>
<dbReference type="InterPro" id="IPR029058">
    <property type="entry name" value="AB_hydrolase_fold"/>
</dbReference>
<name>A0A4Z0YGV2_9PEZI</name>
<reference evidence="4 5" key="1">
    <citation type="submission" date="2019-03" db="EMBL/GenBank/DDBJ databases">
        <title>Draft genome sequence of Xylaria hypoxylon DSM 108379, a ubiquitous saprotrophic-parasitic fungi on hardwood.</title>
        <authorList>
            <person name="Buettner E."/>
            <person name="Leonhardt S."/>
            <person name="Gebauer A.M."/>
            <person name="Liers C."/>
            <person name="Hofrichter M."/>
            <person name="Kellner H."/>
        </authorList>
    </citation>
    <scope>NUCLEOTIDE SEQUENCE [LARGE SCALE GENOMIC DNA]</scope>
    <source>
        <strain evidence="4 5">DSM 108379</strain>
    </source>
</reference>
<evidence type="ECO:0000313" key="4">
    <source>
        <dbReference type="EMBL" id="TGJ78475.1"/>
    </source>
</evidence>
<dbReference type="InterPro" id="IPR020806">
    <property type="entry name" value="PKS_PP-bd"/>
</dbReference>
<dbReference type="InterPro" id="IPR036736">
    <property type="entry name" value="ACP-like_sf"/>
</dbReference>
<dbReference type="PROSITE" id="PS50075">
    <property type="entry name" value="CARRIER"/>
    <property type="match status" value="1"/>
</dbReference>
<evidence type="ECO:0000256" key="2">
    <source>
        <dbReference type="ARBA" id="ARBA00022553"/>
    </source>
</evidence>
<dbReference type="Gene3D" id="1.10.1200.10">
    <property type="entry name" value="ACP-like"/>
    <property type="match status" value="1"/>
</dbReference>
<dbReference type="InterPro" id="IPR013120">
    <property type="entry name" value="FAR_NAD-bd"/>
</dbReference>
<dbReference type="STRING" id="37992.A0A4Z0YGV2"/>
<dbReference type="OrthoDB" id="427518at2759"/>